<keyword evidence="1" id="KW-0677">Repeat</keyword>
<dbReference type="PANTHER" id="PTHR24129">
    <property type="entry name" value="ANKYCORBIN"/>
    <property type="match status" value="1"/>
</dbReference>
<feature type="repeat" description="ANK" evidence="3">
    <location>
        <begin position="142"/>
        <end position="174"/>
    </location>
</feature>
<feature type="repeat" description="ANK" evidence="3">
    <location>
        <begin position="209"/>
        <end position="241"/>
    </location>
</feature>
<accession>A0A974C4Y7</accession>
<dbReference type="Gene3D" id="1.25.40.20">
    <property type="entry name" value="Ankyrin repeat-containing domain"/>
    <property type="match status" value="1"/>
</dbReference>
<evidence type="ECO:0000256" key="2">
    <source>
        <dbReference type="ARBA" id="ARBA00023054"/>
    </source>
</evidence>
<organism evidence="5 6">
    <name type="scientific">Xenopus laevis</name>
    <name type="common">African clawed frog</name>
    <dbReference type="NCBI Taxonomy" id="8355"/>
    <lineage>
        <taxon>Eukaryota</taxon>
        <taxon>Metazoa</taxon>
        <taxon>Chordata</taxon>
        <taxon>Craniata</taxon>
        <taxon>Vertebrata</taxon>
        <taxon>Euteleostomi</taxon>
        <taxon>Amphibia</taxon>
        <taxon>Batrachia</taxon>
        <taxon>Anura</taxon>
        <taxon>Pipoidea</taxon>
        <taxon>Pipidae</taxon>
        <taxon>Xenopodinae</taxon>
        <taxon>Xenopus</taxon>
        <taxon>Xenopus</taxon>
    </lineage>
</organism>
<dbReference type="InterPro" id="IPR036770">
    <property type="entry name" value="Ankyrin_rpt-contain_sf"/>
</dbReference>
<feature type="coiled-coil region" evidence="4">
    <location>
        <begin position="494"/>
        <end position="528"/>
    </location>
</feature>
<dbReference type="PROSITE" id="PS50088">
    <property type="entry name" value="ANK_REPEAT"/>
    <property type="match status" value="4"/>
</dbReference>
<dbReference type="InterPro" id="IPR042420">
    <property type="entry name" value="RAI14/UACA"/>
</dbReference>
<feature type="repeat" description="ANK" evidence="3">
    <location>
        <begin position="242"/>
        <end position="274"/>
    </location>
</feature>
<dbReference type="AlphaFoldDB" id="A0A974C4Y7"/>
<feature type="coiled-coil region" evidence="4">
    <location>
        <begin position="811"/>
        <end position="910"/>
    </location>
</feature>
<dbReference type="InterPro" id="IPR002110">
    <property type="entry name" value="Ankyrin_rpt"/>
</dbReference>
<gene>
    <name evidence="5" type="ORF">XELAEV_18042877mg</name>
</gene>
<evidence type="ECO:0000256" key="1">
    <source>
        <dbReference type="ARBA" id="ARBA00022737"/>
    </source>
</evidence>
<evidence type="ECO:0000313" key="6">
    <source>
        <dbReference type="Proteomes" id="UP000694892"/>
    </source>
</evidence>
<evidence type="ECO:0000256" key="3">
    <source>
        <dbReference type="PROSITE-ProRule" id="PRU00023"/>
    </source>
</evidence>
<dbReference type="OMA" id="EINCMER"/>
<reference evidence="6" key="1">
    <citation type="journal article" date="2016" name="Nature">
        <title>Genome evolution in the allotetraploid frog Xenopus laevis.</title>
        <authorList>
            <person name="Session A.M."/>
            <person name="Uno Y."/>
            <person name="Kwon T."/>
            <person name="Chapman J.A."/>
            <person name="Toyoda A."/>
            <person name="Takahashi S."/>
            <person name="Fukui A."/>
            <person name="Hikosaka A."/>
            <person name="Suzuki A."/>
            <person name="Kondo M."/>
            <person name="van Heeringen S.J."/>
            <person name="Quigley I."/>
            <person name="Heinz S."/>
            <person name="Ogino H."/>
            <person name="Ochi H."/>
            <person name="Hellsten U."/>
            <person name="Lyons J.B."/>
            <person name="Simakov O."/>
            <person name="Putnam N."/>
            <person name="Stites J."/>
            <person name="Kuroki Y."/>
            <person name="Tanaka T."/>
            <person name="Michiue T."/>
            <person name="Watanabe M."/>
            <person name="Bogdanovic O."/>
            <person name="Lister R."/>
            <person name="Georgiou G."/>
            <person name="Paranjpe S.S."/>
            <person name="van Kruijsbergen I."/>
            <person name="Shu S."/>
            <person name="Carlson J."/>
            <person name="Kinoshita T."/>
            <person name="Ohta Y."/>
            <person name="Mawaribuchi S."/>
            <person name="Jenkins J."/>
            <person name="Grimwood J."/>
            <person name="Schmutz J."/>
            <person name="Mitros T."/>
            <person name="Mozaffari S.V."/>
            <person name="Suzuki Y."/>
            <person name="Haramoto Y."/>
            <person name="Yamamoto T.S."/>
            <person name="Takagi C."/>
            <person name="Heald R."/>
            <person name="Miller K."/>
            <person name="Haudenschild C."/>
            <person name="Kitzman J."/>
            <person name="Nakayama T."/>
            <person name="Izutsu Y."/>
            <person name="Robert J."/>
            <person name="Fortriede J."/>
            <person name="Burns K."/>
            <person name="Lotay V."/>
            <person name="Karimi K."/>
            <person name="Yasuoka Y."/>
            <person name="Dichmann D.S."/>
            <person name="Flajnik M.F."/>
            <person name="Houston D.W."/>
            <person name="Shendure J."/>
            <person name="DuPasquier L."/>
            <person name="Vize P.D."/>
            <person name="Zorn A.M."/>
            <person name="Ito M."/>
            <person name="Marcotte E.M."/>
            <person name="Wallingford J.B."/>
            <person name="Ito Y."/>
            <person name="Asashima M."/>
            <person name="Ueno N."/>
            <person name="Matsuda Y."/>
            <person name="Veenstra G.J."/>
            <person name="Fujiyama A."/>
            <person name="Harland R.M."/>
            <person name="Taira M."/>
            <person name="Rokhsar D.S."/>
        </authorList>
    </citation>
    <scope>NUCLEOTIDE SEQUENCE [LARGE SCALE GENOMIC DNA]</scope>
    <source>
        <strain evidence="6">J</strain>
    </source>
</reference>
<dbReference type="EMBL" id="CM004481">
    <property type="protein sequence ID" value="OCT66623.1"/>
    <property type="molecule type" value="Genomic_DNA"/>
</dbReference>
<feature type="coiled-coil region" evidence="4">
    <location>
        <begin position="409"/>
        <end position="465"/>
    </location>
</feature>
<proteinExistence type="predicted"/>
<feature type="repeat" description="ANK" evidence="3">
    <location>
        <begin position="109"/>
        <end position="141"/>
    </location>
</feature>
<keyword evidence="2 4" id="KW-0175">Coiled coil</keyword>
<dbReference type="PANTHER" id="PTHR24129:SF2">
    <property type="entry name" value="DUF3447 DOMAIN-CONTAINING PROTEIN"/>
    <property type="match status" value="1"/>
</dbReference>
<dbReference type="Proteomes" id="UP000694892">
    <property type="component" value="Chromosome 8S"/>
</dbReference>
<protein>
    <submittedName>
        <fullName evidence="5">Uncharacterized protein</fullName>
    </submittedName>
</protein>
<feature type="coiled-coil region" evidence="4">
    <location>
        <begin position="964"/>
        <end position="1068"/>
    </location>
</feature>
<evidence type="ECO:0000256" key="4">
    <source>
        <dbReference type="SAM" id="Coils"/>
    </source>
</evidence>
<dbReference type="SMART" id="SM00248">
    <property type="entry name" value="ANK"/>
    <property type="match status" value="5"/>
</dbReference>
<keyword evidence="3" id="KW-0040">ANK repeat</keyword>
<feature type="coiled-coil region" evidence="4">
    <location>
        <begin position="351"/>
        <end position="382"/>
    </location>
</feature>
<name>A0A974C4Y7_XENLA</name>
<dbReference type="PROSITE" id="PS50297">
    <property type="entry name" value="ANK_REP_REGION"/>
    <property type="match status" value="3"/>
</dbReference>
<dbReference type="GO" id="GO:0003779">
    <property type="term" value="F:actin binding"/>
    <property type="evidence" value="ECO:0007669"/>
    <property type="project" value="InterPro"/>
</dbReference>
<evidence type="ECO:0000313" key="5">
    <source>
        <dbReference type="EMBL" id="OCT66623.1"/>
    </source>
</evidence>
<dbReference type="SUPFAM" id="SSF48403">
    <property type="entry name" value="Ankyrin repeat"/>
    <property type="match status" value="1"/>
</dbReference>
<sequence>MKRWQSLFAKQTYRPSVGICPQQQQCKSAAFRYIVSGVTTSSADNIYNQVYNPHCLRRFMLNLDFECYEVDKWSKHDQKLFEAVEKGDTKKVSSILSKRFLRPTTPGPRGISSFHLAAARGLTDILNIIISYKVEVNAKSDEGCTALHLAASHCHPECVKLLLQRGAHEDSIDFHSRTPLHCAAASGCVSSARFLCDAEDCSLDAADDDSRTPLMTAAIRNHPTVCALLLERGAQIDLHDKDAKTALMLACERSNIQAAEVLITRGADLVLKDNRGFDAQHYANQSRDESLCRLVQATLDKRKIERGTGQENQHLAKGHHHVRGKEDEMVNIWKKRYEEEHKKGLWLQGDLMRKTHEIEELLEENHSEKRRMREMVEKLKDLLDGPSEDQNNTGDDFQTSDIFLSLSCAVEQIQAIKEQKLKAQDLQEKKLNSFADMTLEEKKFQESHQEAMRHLQDELIAANEREGVAQSRVAELEGHLENMRLMMSQFEMRKRIDSTVVEDLQEQINELTRERNELLKRFQKQEDNKSKTGELNDDQNTLQTDVRVLKEFLNSLKSDCIKVQTKAWDVHRRESLTGFVPVGVLEQSAESWKKISSAMETHLVNLVPSQSNLLVNGSVSEYKDAAPHLQSLPVVEACITCEQEELVNTCGNMNDLTREATKKNTETQKSIDALSRKVLDHEAMLDSLKLTNDRLLSQVMMANQEKQNLEEGLLTLQDRLQAEFVIKQNTEKKYKELVQQNLLLSDELLGEQEKVTRFRERLESLQSEMVMLRDSFPPEIVKEGSPKALEMFSSDVLEELYWNVGTLVRKYNEVENQKTMWQKEVQKLLDNQALSVSLTEHNNTLNEMKSKSETQKKETEELRQRLSQAMGSVVELKGQLDSQSIDFMSKEEHERQIFTLQREVTTLKEENEACQVALEGKCEEAIVLKQLLEQEVEERQVISSRETQESQEKERVRQSLDTQVQALHEEVQILSGKHNEASREVSNFRDTLALEREKVKNLEDRITQLEEEAEELGGKSQDYQDENILLTEKYNSLQQISLEKEKKVAELMTELESLTKEIVGQHKKSETLALQLEESNKQHQDIVNVYRAHLLNAAQGLMDEDVHLTLHWILKMQKEVVY</sequence>
<feature type="coiled-coil region" evidence="4">
    <location>
        <begin position="685"/>
        <end position="775"/>
    </location>
</feature>
<dbReference type="Pfam" id="PF12796">
    <property type="entry name" value="Ank_2"/>
    <property type="match status" value="2"/>
</dbReference>